<dbReference type="InterPro" id="IPR022398">
    <property type="entry name" value="Peptidase_S8_His-AS"/>
</dbReference>
<protein>
    <submittedName>
        <fullName evidence="10">S8 family serine peptidase</fullName>
    </submittedName>
</protein>
<dbReference type="InterPro" id="IPR015500">
    <property type="entry name" value="Peptidase_S8_subtilisin-rel"/>
</dbReference>
<evidence type="ECO:0000256" key="3">
    <source>
        <dbReference type="ARBA" id="ARBA00022801"/>
    </source>
</evidence>
<evidence type="ECO:0000256" key="7">
    <source>
        <dbReference type="SAM" id="MobiDB-lite"/>
    </source>
</evidence>
<dbReference type="InterPro" id="IPR023828">
    <property type="entry name" value="Peptidase_S8_Ser-AS"/>
</dbReference>
<dbReference type="PROSITE" id="PS00137">
    <property type="entry name" value="SUBTILASE_HIS"/>
    <property type="match status" value="1"/>
</dbReference>
<evidence type="ECO:0000256" key="6">
    <source>
        <dbReference type="PROSITE-ProRule" id="PRU01240"/>
    </source>
</evidence>
<dbReference type="AlphaFoldDB" id="A0A7X9NYV5"/>
<feature type="domain" description="PKD" evidence="9">
    <location>
        <begin position="480"/>
        <end position="531"/>
    </location>
</feature>
<proteinExistence type="inferred from homology"/>
<dbReference type="RefSeq" id="WP_169654198.1">
    <property type="nucleotide sequence ID" value="NZ_JABANE010000001.1"/>
</dbReference>
<evidence type="ECO:0000256" key="8">
    <source>
        <dbReference type="SAM" id="SignalP"/>
    </source>
</evidence>
<dbReference type="SUPFAM" id="SSF49299">
    <property type="entry name" value="PKD domain"/>
    <property type="match status" value="2"/>
</dbReference>
<comment type="caution">
    <text evidence="10">The sequence shown here is derived from an EMBL/GenBank/DDBJ whole genome shotgun (WGS) entry which is preliminary data.</text>
</comment>
<dbReference type="PROSITE" id="PS50093">
    <property type="entry name" value="PKD"/>
    <property type="match status" value="2"/>
</dbReference>
<dbReference type="InterPro" id="IPR000601">
    <property type="entry name" value="PKD_dom"/>
</dbReference>
<organism evidence="10 11">
    <name type="scientific">Flammeovirga aprica JL-4</name>
    <dbReference type="NCBI Taxonomy" id="694437"/>
    <lineage>
        <taxon>Bacteria</taxon>
        <taxon>Pseudomonadati</taxon>
        <taxon>Bacteroidota</taxon>
        <taxon>Cytophagia</taxon>
        <taxon>Cytophagales</taxon>
        <taxon>Flammeovirgaceae</taxon>
        <taxon>Flammeovirga</taxon>
    </lineage>
</organism>
<feature type="active site" description="Charge relay system" evidence="5 6">
    <location>
        <position position="250"/>
    </location>
</feature>
<evidence type="ECO:0000256" key="4">
    <source>
        <dbReference type="ARBA" id="ARBA00022825"/>
    </source>
</evidence>
<dbReference type="InterPro" id="IPR034204">
    <property type="entry name" value="PfSUB1-like_cat_dom"/>
</dbReference>
<evidence type="ECO:0000313" key="11">
    <source>
        <dbReference type="Proteomes" id="UP000576082"/>
    </source>
</evidence>
<dbReference type="Gene3D" id="2.60.40.10">
    <property type="entry name" value="Immunoglobulins"/>
    <property type="match status" value="2"/>
</dbReference>
<keyword evidence="2 6" id="KW-0645">Protease</keyword>
<dbReference type="PANTHER" id="PTHR43806">
    <property type="entry name" value="PEPTIDASE S8"/>
    <property type="match status" value="1"/>
</dbReference>
<evidence type="ECO:0000313" key="10">
    <source>
        <dbReference type="EMBL" id="NME66446.1"/>
    </source>
</evidence>
<dbReference type="Pfam" id="PF00082">
    <property type="entry name" value="Peptidase_S8"/>
    <property type="match status" value="1"/>
</dbReference>
<dbReference type="Pfam" id="PF18911">
    <property type="entry name" value="PKD_4"/>
    <property type="match status" value="2"/>
</dbReference>
<dbReference type="InterPro" id="IPR013783">
    <property type="entry name" value="Ig-like_fold"/>
</dbReference>
<dbReference type="SMART" id="SM00089">
    <property type="entry name" value="PKD"/>
    <property type="match status" value="2"/>
</dbReference>
<dbReference type="PRINTS" id="PR00723">
    <property type="entry name" value="SUBTILISIN"/>
</dbReference>
<dbReference type="Gene3D" id="3.40.50.200">
    <property type="entry name" value="Peptidase S8/S53 domain"/>
    <property type="match status" value="1"/>
</dbReference>
<dbReference type="CDD" id="cd00146">
    <property type="entry name" value="PKD"/>
    <property type="match status" value="1"/>
</dbReference>
<keyword evidence="3 6" id="KW-0378">Hydrolase</keyword>
<dbReference type="PANTHER" id="PTHR43806:SF11">
    <property type="entry name" value="CEREVISIN-RELATED"/>
    <property type="match status" value="1"/>
</dbReference>
<dbReference type="InterPro" id="IPR000209">
    <property type="entry name" value="Peptidase_S8/S53_dom"/>
</dbReference>
<dbReference type="NCBIfam" id="TIGR04183">
    <property type="entry name" value="Por_Secre_tail"/>
    <property type="match status" value="1"/>
</dbReference>
<accession>A0A7X9NYV5</accession>
<sequence length="1223" mass="133889">MKKDYIYKILLFMGSLMLGSEVVAQQQQLATSPSQRWITPSIQSAPAKLFVRFKDPKDVAFAYMDAGQQQFVDSEKRRIYNLLTDARIKRVMEPMSVLKNSVSDVLQITLYEQSDMDNFRRELNNDPNVMYVESVPLPIIFNDPNDPLAKDQYHLDLVGAMEAWGKGKTIEGQRDVVLAIVDDGVLITHEDLVANIYINEGEIPNNGRDDDKNGYIDDYQGWDASGDTYENGDPDPNPPRSEASRFNFSHGTHCAGIAGAVTNNSTGGASVTNNGVKILAVKATSDDTPDARAITHSTEALMYAIEMEADIVSMSYGGYGYSATIARMIKEATEEKGMLFVAAAGNDNVNLPSYPAGYDNVIAVANTTSNDVKSPSSQYGAWIDISAPGTDIISTVAADNGNPLGDYAPYTGTSMSCPMVAGAAAFLKTQNINLTPDQLSAVLMGTSTDINPRNPNYQNALGAGRINMSAAMDALQSNRPLAAFNILSDNGIINQALEFENLSFGSNLTYFWTFGDETTSTEMNPSHTYTSLTDLGSYVITLTVKDDQGRENTFRRAIRMTEGPPKGPEETVPFSNDFQLDTGGFVTETVYFDGGDGDDIWEWGRARGDDINSGDSLTWATTLAGGVPLRSFEAYLYTPTFDLTEAGHEYKINFLKSMHITYCNAPAAAKMEYTTDNGGTWKLLGDAFDGLGTGWYNKTPDDACAIHPIIFQDQVGWLGNYDRDSTSYNVSFLTGEKVRFRFVYRMESAFLIEDTDDGFMINNFNLTKKDPSGEFTKPADVAYVNRPIDFIYNSGGATTYAWDFGDGGTSTEKDPTYTYTTAGTYIVKLEVDNNPASAYQDTIGILGIKEAPFLASDGGDLESDELLFYSLNLAGTDLLLDSSAITGKSGTTSGSNAYVLGPDTAGYQVPTGFYLYTSVFDLPGDQENFDSTQMFTFQLKMDVADKIDGMRVEFTDDYGASWRPLGFYKDSDWTNELSSEDHWGGEGIPLMTGSTNDQWVTKYIPLAGFEGEKVAMRLFFVGATLDSSGGIGLAMDDFQVLDYTPTVGTLNYAVDKTVVGLNEKVTFTNASNTSGALIGWAFQDDPSEDFIIRYGEGPHEIEYTTEGRKSMSMFVVGTNEQRDFSNVVNVTTSATANVTSLEGDLAEKAPIIYPNPGVGKDLYIMSKLKINNVNLFKTSGEKVDVPVTLLSGKLDISLLSEGIYILKIEREDGEIFHKKFIKK</sequence>
<evidence type="ECO:0000256" key="2">
    <source>
        <dbReference type="ARBA" id="ARBA00022670"/>
    </source>
</evidence>
<dbReference type="PROSITE" id="PS00138">
    <property type="entry name" value="SUBTILASE_SER"/>
    <property type="match status" value="1"/>
</dbReference>
<dbReference type="InterPro" id="IPR022409">
    <property type="entry name" value="PKD/Chitinase_dom"/>
</dbReference>
<feature type="active site" description="Charge relay system" evidence="5 6">
    <location>
        <position position="414"/>
    </location>
</feature>
<name>A0A7X9NYV5_9BACT</name>
<feature type="region of interest" description="Disordered" evidence="7">
    <location>
        <begin position="201"/>
        <end position="241"/>
    </location>
</feature>
<dbReference type="CDD" id="cd07473">
    <property type="entry name" value="Peptidases_S8_Subtilisin_like"/>
    <property type="match status" value="1"/>
</dbReference>
<reference evidence="10 11" key="1">
    <citation type="submission" date="2020-04" db="EMBL/GenBank/DDBJ databases">
        <title>Flammeovirga sp. SR4, a novel species isolated from seawater.</title>
        <authorList>
            <person name="Wang X."/>
        </authorList>
    </citation>
    <scope>NUCLEOTIDE SEQUENCE [LARGE SCALE GENOMIC DNA]</scope>
    <source>
        <strain evidence="10 11">ATCC 23126</strain>
    </source>
</reference>
<dbReference type="PROSITE" id="PS51892">
    <property type="entry name" value="SUBTILASE"/>
    <property type="match status" value="1"/>
</dbReference>
<keyword evidence="4 6" id="KW-0720">Serine protease</keyword>
<evidence type="ECO:0000259" key="9">
    <source>
        <dbReference type="PROSITE" id="PS50093"/>
    </source>
</evidence>
<comment type="similarity">
    <text evidence="1 6">Belongs to the peptidase S8 family.</text>
</comment>
<dbReference type="SUPFAM" id="SSF52743">
    <property type="entry name" value="Subtilisin-like"/>
    <property type="match status" value="1"/>
</dbReference>
<dbReference type="GO" id="GO:0004252">
    <property type="term" value="F:serine-type endopeptidase activity"/>
    <property type="evidence" value="ECO:0007669"/>
    <property type="project" value="UniProtKB-UniRule"/>
</dbReference>
<dbReference type="InterPro" id="IPR026444">
    <property type="entry name" value="Secre_tail"/>
</dbReference>
<feature type="domain" description="PKD" evidence="9">
    <location>
        <begin position="793"/>
        <end position="834"/>
    </location>
</feature>
<dbReference type="Proteomes" id="UP000576082">
    <property type="component" value="Unassembled WGS sequence"/>
</dbReference>
<keyword evidence="11" id="KW-1185">Reference proteome</keyword>
<dbReference type="InterPro" id="IPR035986">
    <property type="entry name" value="PKD_dom_sf"/>
</dbReference>
<dbReference type="InterPro" id="IPR050131">
    <property type="entry name" value="Peptidase_S8_subtilisin-like"/>
</dbReference>
<dbReference type="EMBL" id="JABANE010000001">
    <property type="protein sequence ID" value="NME66446.1"/>
    <property type="molecule type" value="Genomic_DNA"/>
</dbReference>
<dbReference type="GO" id="GO:0006508">
    <property type="term" value="P:proteolysis"/>
    <property type="evidence" value="ECO:0007669"/>
    <property type="project" value="UniProtKB-KW"/>
</dbReference>
<keyword evidence="8" id="KW-0732">Signal</keyword>
<feature type="active site" description="Charge relay system" evidence="5 6">
    <location>
        <position position="182"/>
    </location>
</feature>
<evidence type="ECO:0000256" key="1">
    <source>
        <dbReference type="ARBA" id="ARBA00011073"/>
    </source>
</evidence>
<dbReference type="InterPro" id="IPR036852">
    <property type="entry name" value="Peptidase_S8/S53_dom_sf"/>
</dbReference>
<dbReference type="Pfam" id="PF18962">
    <property type="entry name" value="Por_Secre_tail"/>
    <property type="match status" value="1"/>
</dbReference>
<gene>
    <name evidence="10" type="ORF">HHU12_00590</name>
</gene>
<evidence type="ECO:0000256" key="5">
    <source>
        <dbReference type="PIRSR" id="PIRSR615500-1"/>
    </source>
</evidence>
<feature type="signal peptide" evidence="8">
    <location>
        <begin position="1"/>
        <end position="24"/>
    </location>
</feature>
<feature type="chain" id="PRO_5031299393" evidence="8">
    <location>
        <begin position="25"/>
        <end position="1223"/>
    </location>
</feature>